<evidence type="ECO:0000313" key="5">
    <source>
        <dbReference type="Proteomes" id="UP000245839"/>
    </source>
</evidence>
<feature type="compositionally biased region" description="Acidic residues" evidence="1">
    <location>
        <begin position="930"/>
        <end position="947"/>
    </location>
</feature>
<dbReference type="EMBL" id="UETC01000002">
    <property type="protein sequence ID" value="SSA42029.1"/>
    <property type="molecule type" value="Genomic_DNA"/>
</dbReference>
<dbReference type="PANTHER" id="PTHR34985:SF1">
    <property type="entry name" value="SLR0554 PROTEIN"/>
    <property type="match status" value="1"/>
</dbReference>
<name>A0A2Y9AHM4_9RHOB</name>
<dbReference type="OrthoDB" id="9763644at2"/>
<evidence type="ECO:0000313" key="4">
    <source>
        <dbReference type="EMBL" id="SSA42029.1"/>
    </source>
</evidence>
<evidence type="ECO:0000259" key="2">
    <source>
        <dbReference type="Pfam" id="PF05272"/>
    </source>
</evidence>
<dbReference type="InterPro" id="IPR007936">
    <property type="entry name" value="VapE-like_dom"/>
</dbReference>
<evidence type="ECO:0000256" key="1">
    <source>
        <dbReference type="SAM" id="MobiDB-lite"/>
    </source>
</evidence>
<feature type="compositionally biased region" description="Acidic residues" evidence="1">
    <location>
        <begin position="435"/>
        <end position="446"/>
    </location>
</feature>
<dbReference type="Pfam" id="PF05272">
    <property type="entry name" value="VapE-like_dom"/>
    <property type="match status" value="1"/>
</dbReference>
<evidence type="ECO:0000313" key="3">
    <source>
        <dbReference type="EMBL" id="PWJ21423.1"/>
    </source>
</evidence>
<feature type="compositionally biased region" description="Acidic residues" evidence="1">
    <location>
        <begin position="388"/>
        <end position="406"/>
    </location>
</feature>
<evidence type="ECO:0000313" key="6">
    <source>
        <dbReference type="Proteomes" id="UP000251571"/>
    </source>
</evidence>
<proteinExistence type="predicted"/>
<feature type="region of interest" description="Disordered" evidence="1">
    <location>
        <begin position="924"/>
        <end position="947"/>
    </location>
</feature>
<feature type="region of interest" description="Disordered" evidence="1">
    <location>
        <begin position="514"/>
        <end position="535"/>
    </location>
</feature>
<dbReference type="AlphaFoldDB" id="A0A2Y9AHM4"/>
<dbReference type="EMBL" id="QGDJ01000002">
    <property type="protein sequence ID" value="PWJ21423.1"/>
    <property type="molecule type" value="Genomic_DNA"/>
</dbReference>
<sequence>MLKQEEWVDAKRVVLSTGRSSGRGTGLGKVEQKPWTIKKLRQKFREPMVDQNTTFPRYLKLKAIAADLKNPRHKEANDAILDMKRSAGNWTAARYSGKKRKVTDIVAKTMLVLDIDHANPDQTADIRAGLTPCSEFYWLAHTSRSHYPEKPKFRLAFPVSREMTPEEAHACLRLLSTYLLDDPQEGIEIVDSVTFRPNQTMFWPSISKGQDYWWDENRGAILDVDEFLARHPGWDNYESLPYREDEKQRGLKDPSVKMEDPREKAEPIGAFCRTYSVEDAIDTFLPEVYERSLNAADVRYNYVPGSANNGAIVYDDGLFLLSLHASDPAEGMHNAFDLVRIHKFGHLDDAAHGNTSPGNMPSFKAMVEFCRGDEDVTAEEFSALGDALDDLGDETDDEEEEEDQDDPISSQTDDAPAPGPSKDIDPDDPLGSQLDDLDDEEEDEDAAKERAEKDAKKEKKRWLAKLLRKANGDIEPRLSNITLICQNDPRIAPCIAYNEFTLSPICRKPIRSKKIETPSEPVPKKDRATGRKWSDSDDTSIKLIASYNSTCGGYEVEFTKDNIQDAVLSAGKLNRFHPVKDFIEGCHRTWIERGRPEGAVARLAADLLGCPDTPFHRESARMYLLGAVARIYEPGCKFDAMLILEGPTGSRKSTFFEVLFNGLSSDLDCDLDDTGRLIENIRGWWCKEMAEMKVAKRADANTLKRTLSAASDTHRLAYGRREDTYPRQNVFAGTSNEDDYLTDPTSSRRYWVWRTPKTEADPIDTDRLHGMLWQLWGETYQAYLDMRVAKPEGALHLDLRDPEVQKERDRIAGGSRKLTATEMIAEEIGSWLDKPRPAEEVMVDASGLTLDGYEGDTTPMVRNMVTAKDAFDALSQEPTLRAYRNADVRTYGKALALVPGWRDIGRVRRHDQRAAWFVRGEDGPLWVPAPEEEEPEDEGDNLEDLLA</sequence>
<dbReference type="PANTHER" id="PTHR34985">
    <property type="entry name" value="SLR0554 PROTEIN"/>
    <property type="match status" value="1"/>
</dbReference>
<feature type="region of interest" description="Disordered" evidence="1">
    <location>
        <begin position="388"/>
        <end position="455"/>
    </location>
</feature>
<gene>
    <name evidence="3" type="ORF">BCF38_102676</name>
    <name evidence="4" type="ORF">SAMN05421539_102676</name>
</gene>
<keyword evidence="5" id="KW-1185">Reference proteome</keyword>
<organism evidence="4 6">
    <name type="scientific">Jannaschia seohaensis</name>
    <dbReference type="NCBI Taxonomy" id="475081"/>
    <lineage>
        <taxon>Bacteria</taxon>
        <taxon>Pseudomonadati</taxon>
        <taxon>Pseudomonadota</taxon>
        <taxon>Alphaproteobacteria</taxon>
        <taxon>Rhodobacterales</taxon>
        <taxon>Roseobacteraceae</taxon>
        <taxon>Jannaschia</taxon>
    </lineage>
</organism>
<dbReference type="Proteomes" id="UP000245839">
    <property type="component" value="Unassembled WGS sequence"/>
</dbReference>
<protein>
    <submittedName>
        <fullName evidence="4">Virulence-associated protein E</fullName>
    </submittedName>
</protein>
<dbReference type="RefSeq" id="WP_109563730.1">
    <property type="nucleotide sequence ID" value="NZ_QGDJ01000002.1"/>
</dbReference>
<reference evidence="4 6" key="1">
    <citation type="submission" date="2016-10" db="EMBL/GenBank/DDBJ databases">
        <authorList>
            <person name="Cai Z."/>
        </authorList>
    </citation>
    <scope>NUCLEOTIDE SEQUENCE [LARGE SCALE GENOMIC DNA]</scope>
    <source>
        <strain evidence="4 6">DSM 25227</strain>
    </source>
</reference>
<reference evidence="3 5" key="2">
    <citation type="submission" date="2018-03" db="EMBL/GenBank/DDBJ databases">
        <title>Genomic Encyclopedia of Archaeal and Bacterial Type Strains, Phase II (KMG-II): from individual species to whole genera.</title>
        <authorList>
            <person name="Goeker M."/>
        </authorList>
    </citation>
    <scope>NUCLEOTIDE SEQUENCE [LARGE SCALE GENOMIC DNA]</scope>
    <source>
        <strain evidence="3 5">DSM 25227</strain>
    </source>
</reference>
<feature type="domain" description="Virulence-associated protein E-like" evidence="2">
    <location>
        <begin position="600"/>
        <end position="786"/>
    </location>
</feature>
<accession>A0A2Y9AHM4</accession>
<dbReference type="Proteomes" id="UP000251571">
    <property type="component" value="Unassembled WGS sequence"/>
</dbReference>